<accession>A0A0B1TC22</accession>
<feature type="compositionally biased region" description="Basic and acidic residues" evidence="1">
    <location>
        <begin position="183"/>
        <end position="205"/>
    </location>
</feature>
<keyword evidence="2" id="KW-0812">Transmembrane</keyword>
<keyword evidence="2" id="KW-1133">Transmembrane helix</keyword>
<organism evidence="3 4">
    <name type="scientific">Oesophagostomum dentatum</name>
    <name type="common">Nodular worm</name>
    <dbReference type="NCBI Taxonomy" id="61180"/>
    <lineage>
        <taxon>Eukaryota</taxon>
        <taxon>Metazoa</taxon>
        <taxon>Ecdysozoa</taxon>
        <taxon>Nematoda</taxon>
        <taxon>Chromadorea</taxon>
        <taxon>Rhabditida</taxon>
        <taxon>Rhabditina</taxon>
        <taxon>Rhabditomorpha</taxon>
        <taxon>Strongyloidea</taxon>
        <taxon>Strongylidae</taxon>
        <taxon>Oesophagostomum</taxon>
    </lineage>
</organism>
<evidence type="ECO:0000256" key="1">
    <source>
        <dbReference type="SAM" id="MobiDB-lite"/>
    </source>
</evidence>
<feature type="transmembrane region" description="Helical" evidence="2">
    <location>
        <begin position="226"/>
        <end position="245"/>
    </location>
</feature>
<reference evidence="3 4" key="1">
    <citation type="submission" date="2014-03" db="EMBL/GenBank/DDBJ databases">
        <title>Draft genome of the hookworm Oesophagostomum dentatum.</title>
        <authorList>
            <person name="Mitreva M."/>
        </authorList>
    </citation>
    <scope>NUCLEOTIDE SEQUENCE [LARGE SCALE GENOMIC DNA]</scope>
    <source>
        <strain evidence="3 4">OD-Hann</strain>
    </source>
</reference>
<name>A0A0B1TC22_OESDE</name>
<evidence type="ECO:0000313" key="3">
    <source>
        <dbReference type="EMBL" id="KHJ92905.1"/>
    </source>
</evidence>
<dbReference type="Proteomes" id="UP000053660">
    <property type="component" value="Unassembled WGS sequence"/>
</dbReference>
<feature type="compositionally biased region" description="Basic residues" evidence="1">
    <location>
        <begin position="145"/>
        <end position="158"/>
    </location>
</feature>
<dbReference type="OrthoDB" id="5828794at2759"/>
<feature type="compositionally biased region" description="Basic and acidic residues" evidence="1">
    <location>
        <begin position="135"/>
        <end position="144"/>
    </location>
</feature>
<dbReference type="AlphaFoldDB" id="A0A0B1TC22"/>
<evidence type="ECO:0000313" key="4">
    <source>
        <dbReference type="Proteomes" id="UP000053660"/>
    </source>
</evidence>
<evidence type="ECO:0000256" key="2">
    <source>
        <dbReference type="SAM" id="Phobius"/>
    </source>
</evidence>
<dbReference type="EMBL" id="KN551058">
    <property type="protein sequence ID" value="KHJ92905.1"/>
    <property type="molecule type" value="Genomic_DNA"/>
</dbReference>
<keyword evidence="4" id="KW-1185">Reference proteome</keyword>
<protein>
    <recommendedName>
        <fullName evidence="5">Activin types I and II receptor domain protein</fullName>
    </recommendedName>
</protein>
<feature type="region of interest" description="Disordered" evidence="1">
    <location>
        <begin position="135"/>
        <end position="218"/>
    </location>
</feature>
<proteinExistence type="predicted"/>
<evidence type="ECO:0008006" key="5">
    <source>
        <dbReference type="Google" id="ProtNLM"/>
    </source>
</evidence>
<feature type="compositionally biased region" description="Acidic residues" evidence="1">
    <location>
        <begin position="164"/>
        <end position="182"/>
    </location>
</feature>
<keyword evidence="2" id="KW-0472">Membrane</keyword>
<sequence>MIPPITGAMHHTVAKDAADLLKTESCVCGTDYCNSEKPEITVPEKQKCQTFVNTKVMGTQMNSKNVTCTGEFCFKARIKSKLGHMSEYNTIGCASFTGDDSLAEELNPTGCAKFSSEQLEVTACFETKDRAAIGRARANQEIREPKRKPSKGKSRKPPPKMEIEYEEEEEENDEDNSEDNEEPESKPRNEEKSTKAEKSEKKETTVKNFIFERPTQPPIPDDSNTTMIAVFILIMLCIVVSGAVWKFELHKKLFRSSYDTVAGG</sequence>
<gene>
    <name evidence="3" type="ORF">OESDEN_07197</name>
</gene>